<feature type="compositionally biased region" description="Basic and acidic residues" evidence="2">
    <location>
        <begin position="96"/>
        <end position="108"/>
    </location>
</feature>
<dbReference type="SMART" id="SM00271">
    <property type="entry name" value="DnaJ"/>
    <property type="match status" value="1"/>
</dbReference>
<dbReference type="OrthoDB" id="10250354at2759"/>
<gene>
    <name evidence="4" type="ORF">Pmar_PMAR004175</name>
</gene>
<organism evidence="5">
    <name type="scientific">Perkinsus marinus (strain ATCC 50983 / TXsc)</name>
    <dbReference type="NCBI Taxonomy" id="423536"/>
    <lineage>
        <taxon>Eukaryota</taxon>
        <taxon>Sar</taxon>
        <taxon>Alveolata</taxon>
        <taxon>Perkinsozoa</taxon>
        <taxon>Perkinsea</taxon>
        <taxon>Perkinsida</taxon>
        <taxon>Perkinsidae</taxon>
        <taxon>Perkinsus</taxon>
    </lineage>
</organism>
<dbReference type="RefSeq" id="XP_002768585.1">
    <property type="nucleotide sequence ID" value="XM_002768539.1"/>
</dbReference>
<reference evidence="4 5" key="1">
    <citation type="submission" date="2008-07" db="EMBL/GenBank/DDBJ databases">
        <authorList>
            <person name="El-Sayed N."/>
            <person name="Caler E."/>
            <person name="Inman J."/>
            <person name="Amedeo P."/>
            <person name="Hass B."/>
            <person name="Wortman J."/>
        </authorList>
    </citation>
    <scope>NUCLEOTIDE SEQUENCE [LARGE SCALE GENOMIC DNA]</scope>
    <source>
        <strain evidence="5">ATCC 50983 / TXsc</strain>
    </source>
</reference>
<feature type="coiled-coil region" evidence="1">
    <location>
        <begin position="264"/>
        <end position="298"/>
    </location>
</feature>
<feature type="compositionally biased region" description="Acidic residues" evidence="2">
    <location>
        <begin position="133"/>
        <end position="159"/>
    </location>
</feature>
<keyword evidence="1" id="KW-0175">Coiled coil</keyword>
<dbReference type="Proteomes" id="UP000007800">
    <property type="component" value="Unassembled WGS sequence"/>
</dbReference>
<evidence type="ECO:0000259" key="3">
    <source>
        <dbReference type="PROSITE" id="PS50076"/>
    </source>
</evidence>
<dbReference type="PROSITE" id="PS50076">
    <property type="entry name" value="DNAJ_2"/>
    <property type="match status" value="1"/>
</dbReference>
<dbReference type="Gene3D" id="1.10.287.110">
    <property type="entry name" value="DnaJ domain"/>
    <property type="match status" value="1"/>
</dbReference>
<dbReference type="InterPro" id="IPR036869">
    <property type="entry name" value="J_dom_sf"/>
</dbReference>
<dbReference type="InterPro" id="IPR001623">
    <property type="entry name" value="DnaJ_domain"/>
</dbReference>
<evidence type="ECO:0000256" key="1">
    <source>
        <dbReference type="SAM" id="Coils"/>
    </source>
</evidence>
<proteinExistence type="predicted"/>
<dbReference type="SUPFAM" id="SSF46565">
    <property type="entry name" value="Chaperone J-domain"/>
    <property type="match status" value="1"/>
</dbReference>
<dbReference type="EMBL" id="GG684180">
    <property type="protein sequence ID" value="EER01303.1"/>
    <property type="molecule type" value="Genomic_DNA"/>
</dbReference>
<dbReference type="GeneID" id="9058920"/>
<dbReference type="AlphaFoldDB" id="C5LPI3"/>
<name>C5LPI3_PERM5</name>
<protein>
    <recommendedName>
        <fullName evidence="3">J domain-containing protein</fullName>
    </recommendedName>
</protein>
<feature type="region of interest" description="Disordered" evidence="2">
    <location>
        <begin position="1"/>
        <end position="174"/>
    </location>
</feature>
<dbReference type="CDD" id="cd06257">
    <property type="entry name" value="DnaJ"/>
    <property type="match status" value="1"/>
</dbReference>
<sequence>MASKGGSHSRIGGYTKSTSTVHMAPRQSPLVHIEKPASGLRPGVGLPKYEVPDDEGNSKGRPPAIRVVRSHTADRSSSASPLNEVELESGASSVVGDRDYEEHVRSADVTRIGVSEDSSTTRGDSAMKNESQIGDDDGGVDGEPLDDGEEIETEEEEEVFKETPEMSNCKALSPVKESEGSCDAFAFFGLDEKCDIADLKKAYKEKSRELHPDKGGDEEAFVDMKAKYEDILLSADGCEDLEESKEKGSIGWDPAKRETMVKALFELRHQVILIEQKIENLEEELKRVQVKKASACSKTKHMLPSLEESMAS</sequence>
<evidence type="ECO:0000256" key="2">
    <source>
        <dbReference type="SAM" id="MobiDB-lite"/>
    </source>
</evidence>
<accession>C5LPI3</accession>
<feature type="domain" description="J" evidence="3">
    <location>
        <begin position="183"/>
        <end position="236"/>
    </location>
</feature>
<evidence type="ECO:0000313" key="4">
    <source>
        <dbReference type="EMBL" id="EER01303.1"/>
    </source>
</evidence>
<evidence type="ECO:0000313" key="5">
    <source>
        <dbReference type="Proteomes" id="UP000007800"/>
    </source>
</evidence>
<dbReference type="InParanoid" id="C5LPI3"/>
<feature type="compositionally biased region" description="Polar residues" evidence="2">
    <location>
        <begin position="116"/>
        <end position="132"/>
    </location>
</feature>
<keyword evidence="5" id="KW-1185">Reference proteome</keyword>